<dbReference type="EMBL" id="JBHRXP010000009">
    <property type="protein sequence ID" value="MFC3582147.1"/>
    <property type="molecule type" value="Genomic_DNA"/>
</dbReference>
<keyword evidence="1" id="KW-1133">Transmembrane helix</keyword>
<evidence type="ECO:0000256" key="1">
    <source>
        <dbReference type="SAM" id="Phobius"/>
    </source>
</evidence>
<reference evidence="3" key="1">
    <citation type="journal article" date="2019" name="Int. J. Syst. Evol. Microbiol.">
        <title>The Global Catalogue of Microorganisms (GCM) 10K type strain sequencing project: providing services to taxonomists for standard genome sequencing and annotation.</title>
        <authorList>
            <consortium name="The Broad Institute Genomics Platform"/>
            <consortium name="The Broad Institute Genome Sequencing Center for Infectious Disease"/>
            <person name="Wu L."/>
            <person name="Ma J."/>
        </authorList>
    </citation>
    <scope>NUCLEOTIDE SEQUENCE [LARGE SCALE GENOMIC DNA]</scope>
    <source>
        <strain evidence="3">KCTC 42739</strain>
    </source>
</reference>
<dbReference type="RefSeq" id="WP_261294432.1">
    <property type="nucleotide sequence ID" value="NZ_JANQBK010000007.1"/>
</dbReference>
<protein>
    <submittedName>
        <fullName evidence="2">Uncharacterized protein</fullName>
    </submittedName>
</protein>
<organism evidence="2 3">
    <name type="scientific">Sphingomonas hylomeconis</name>
    <dbReference type="NCBI Taxonomy" id="1395958"/>
    <lineage>
        <taxon>Bacteria</taxon>
        <taxon>Pseudomonadati</taxon>
        <taxon>Pseudomonadota</taxon>
        <taxon>Alphaproteobacteria</taxon>
        <taxon>Sphingomonadales</taxon>
        <taxon>Sphingomonadaceae</taxon>
        <taxon>Sphingomonas</taxon>
    </lineage>
</organism>
<keyword evidence="1" id="KW-0812">Transmembrane</keyword>
<accession>A0ABV7T3C9</accession>
<name>A0ABV7T3C9_9SPHN</name>
<evidence type="ECO:0000313" key="3">
    <source>
        <dbReference type="Proteomes" id="UP001595713"/>
    </source>
</evidence>
<proteinExistence type="predicted"/>
<comment type="caution">
    <text evidence="2">The sequence shown here is derived from an EMBL/GenBank/DDBJ whole genome shotgun (WGS) entry which is preliminary data.</text>
</comment>
<gene>
    <name evidence="2" type="ORF">ACFONA_18400</name>
</gene>
<dbReference type="Proteomes" id="UP001595713">
    <property type="component" value="Unassembled WGS sequence"/>
</dbReference>
<keyword evidence="3" id="KW-1185">Reference proteome</keyword>
<evidence type="ECO:0000313" key="2">
    <source>
        <dbReference type="EMBL" id="MFC3582147.1"/>
    </source>
</evidence>
<sequence length="78" mass="8698">MLSWNFRYYALLAISAVSVGIALFWIDRAVEQRDWLGQYAFIGLGLILFAAALMAWGDKWLGLASTDQNITPSEGSKK</sequence>
<feature type="transmembrane region" description="Helical" evidence="1">
    <location>
        <begin position="6"/>
        <end position="26"/>
    </location>
</feature>
<feature type="transmembrane region" description="Helical" evidence="1">
    <location>
        <begin position="38"/>
        <end position="57"/>
    </location>
</feature>
<keyword evidence="1" id="KW-0472">Membrane</keyword>